<evidence type="ECO:0000313" key="8">
    <source>
        <dbReference type="EMBL" id="THH33515.1"/>
    </source>
</evidence>
<comment type="function">
    <text evidence="5">RNA helicase.</text>
</comment>
<name>A0A4S4N504_9APHY</name>
<evidence type="ECO:0000259" key="7">
    <source>
        <dbReference type="PROSITE" id="PS51194"/>
    </source>
</evidence>
<dbReference type="PANTHER" id="PTHR24031">
    <property type="entry name" value="RNA HELICASE"/>
    <property type="match status" value="1"/>
</dbReference>
<evidence type="ECO:0000256" key="1">
    <source>
        <dbReference type="ARBA" id="ARBA00022741"/>
    </source>
</evidence>
<feature type="domain" description="Helicase C-terminal" evidence="7">
    <location>
        <begin position="379"/>
        <end position="525"/>
    </location>
</feature>
<dbReference type="GO" id="GO:0005524">
    <property type="term" value="F:ATP binding"/>
    <property type="evidence" value="ECO:0007669"/>
    <property type="project" value="UniProtKB-UniRule"/>
</dbReference>
<organism evidence="8 9">
    <name type="scientific">Antrodiella citrinella</name>
    <dbReference type="NCBI Taxonomy" id="2447956"/>
    <lineage>
        <taxon>Eukaryota</taxon>
        <taxon>Fungi</taxon>
        <taxon>Dikarya</taxon>
        <taxon>Basidiomycota</taxon>
        <taxon>Agaricomycotina</taxon>
        <taxon>Agaricomycetes</taxon>
        <taxon>Polyporales</taxon>
        <taxon>Steccherinaceae</taxon>
        <taxon>Antrodiella</taxon>
    </lineage>
</organism>
<evidence type="ECO:0000256" key="2">
    <source>
        <dbReference type="ARBA" id="ARBA00022801"/>
    </source>
</evidence>
<keyword evidence="3 5" id="KW-0067">ATP-binding</keyword>
<proteinExistence type="inferred from homology"/>
<keyword evidence="5" id="KW-0347">Helicase</keyword>
<comment type="domain">
    <text evidence="5">The Q motif is unique to and characteristic of the DEAD box family of RNA helicases and controls ATP binding and hydrolysis.</text>
</comment>
<keyword evidence="9" id="KW-1185">Reference proteome</keyword>
<dbReference type="InterPro" id="IPR027417">
    <property type="entry name" value="P-loop_NTPase"/>
</dbReference>
<dbReference type="Pfam" id="PF00271">
    <property type="entry name" value="Helicase_C"/>
    <property type="match status" value="1"/>
</dbReference>
<dbReference type="GO" id="GO:0016787">
    <property type="term" value="F:hydrolase activity"/>
    <property type="evidence" value="ECO:0007669"/>
    <property type="project" value="UniProtKB-KW"/>
</dbReference>
<dbReference type="EMBL" id="SGPM01000005">
    <property type="protein sequence ID" value="THH33515.1"/>
    <property type="molecule type" value="Genomic_DNA"/>
</dbReference>
<dbReference type="OrthoDB" id="10256233at2759"/>
<evidence type="ECO:0000313" key="9">
    <source>
        <dbReference type="Proteomes" id="UP000308730"/>
    </source>
</evidence>
<dbReference type="Gene3D" id="3.40.50.300">
    <property type="entry name" value="P-loop containing nucleotide triphosphate hydrolases"/>
    <property type="match status" value="2"/>
</dbReference>
<evidence type="ECO:0000259" key="6">
    <source>
        <dbReference type="PROSITE" id="PS51192"/>
    </source>
</evidence>
<dbReference type="SMART" id="SM00490">
    <property type="entry name" value="HELICc"/>
    <property type="match status" value="1"/>
</dbReference>
<dbReference type="AlphaFoldDB" id="A0A4S4N504"/>
<keyword evidence="2 5" id="KW-0378">Hydrolase</keyword>
<evidence type="ECO:0000256" key="4">
    <source>
        <dbReference type="ARBA" id="ARBA00022884"/>
    </source>
</evidence>
<dbReference type="PROSITE" id="PS51194">
    <property type="entry name" value="HELICASE_CTER"/>
    <property type="match status" value="1"/>
</dbReference>
<dbReference type="Pfam" id="PF00270">
    <property type="entry name" value="DEAD"/>
    <property type="match status" value="1"/>
</dbReference>
<evidence type="ECO:0000256" key="5">
    <source>
        <dbReference type="RuleBase" id="RU365068"/>
    </source>
</evidence>
<comment type="caution">
    <text evidence="8">The sequence shown here is derived from an EMBL/GenBank/DDBJ whole genome shotgun (WGS) entry which is preliminary data.</text>
</comment>
<dbReference type="GO" id="GO:0003723">
    <property type="term" value="F:RNA binding"/>
    <property type="evidence" value="ECO:0007669"/>
    <property type="project" value="UniProtKB-UniRule"/>
</dbReference>
<keyword evidence="4 5" id="KW-0694">RNA-binding</keyword>
<gene>
    <name evidence="8" type="ORF">EUX98_g648</name>
</gene>
<dbReference type="InterPro" id="IPR011545">
    <property type="entry name" value="DEAD/DEAH_box_helicase_dom"/>
</dbReference>
<dbReference type="PROSITE" id="PS51192">
    <property type="entry name" value="HELICASE_ATP_BIND_1"/>
    <property type="match status" value="1"/>
</dbReference>
<sequence>MTSLLRVYTSFHTLPLQCLSLQARALSIPAYHESASRSFADLGLSEHAVTKLQHAFPAVLRPTATQTTFLPALLGGKDVLLSDKTGSGKTFALVLGLWGRYIAQQERGGKRPTSTLILTPHRDLALQCAYWVYRLQGLPSTDAEPFVHLLLRSASEPLTDRSRLTELRDSKSPLTIGTPQAVLEVLHADPSALPLGRFGTVVVDEVDGMVEIPPPPGSGKSAKIKFEKNWKRHPTPTRQVLDMMYLEEDAPARRPQLVMMSATLSGHHRQWLQSHSGWFPNRGKDVVGVYAPDTTVAVAAPDTITHHAILVSPSGQVANIEGAIATRSTDPGDQVEGTAEEIPSPQTAQVVELENTEEFQDTPSSFNPSTLETIALAFALDVPRVALLVLPASAAVRRAVFDLRSLGVNAHGLDVLQTERGGAYLERNAKDRDAAANADPILLVSTLASTRGLDLPEMTHVFMLGIPEDRSADTYAHMAGRVGRFGRTGKVVSVIETVPMGQSPGIVPRKAGKMEDLPDEVEWLRHIFGQLGITPVVFEHFD</sequence>
<comment type="similarity">
    <text evidence="5">Belongs to the DEAD box helicase family.</text>
</comment>
<dbReference type="EC" id="3.6.4.13" evidence="5"/>
<evidence type="ECO:0000256" key="3">
    <source>
        <dbReference type="ARBA" id="ARBA00022840"/>
    </source>
</evidence>
<accession>A0A4S4N504</accession>
<protein>
    <recommendedName>
        <fullName evidence="5">ATP-dependent RNA helicase</fullName>
        <ecNumber evidence="5">3.6.4.13</ecNumber>
    </recommendedName>
</protein>
<dbReference type="GO" id="GO:0003724">
    <property type="term" value="F:RNA helicase activity"/>
    <property type="evidence" value="ECO:0007669"/>
    <property type="project" value="UniProtKB-EC"/>
</dbReference>
<reference evidence="8 9" key="1">
    <citation type="submission" date="2019-02" db="EMBL/GenBank/DDBJ databases">
        <title>Genome sequencing of the rare red list fungi Antrodiella citrinella (Flaviporus citrinellus).</title>
        <authorList>
            <person name="Buettner E."/>
            <person name="Kellner H."/>
        </authorList>
    </citation>
    <scope>NUCLEOTIDE SEQUENCE [LARGE SCALE GENOMIC DNA]</scope>
    <source>
        <strain evidence="8 9">DSM 108506</strain>
    </source>
</reference>
<dbReference type="SUPFAM" id="SSF52540">
    <property type="entry name" value="P-loop containing nucleoside triphosphate hydrolases"/>
    <property type="match status" value="1"/>
</dbReference>
<dbReference type="Proteomes" id="UP000308730">
    <property type="component" value="Unassembled WGS sequence"/>
</dbReference>
<dbReference type="InterPro" id="IPR014001">
    <property type="entry name" value="Helicase_ATP-bd"/>
</dbReference>
<feature type="domain" description="Helicase ATP-binding" evidence="6">
    <location>
        <begin position="70"/>
        <end position="282"/>
    </location>
</feature>
<dbReference type="SMART" id="SM00487">
    <property type="entry name" value="DEXDc"/>
    <property type="match status" value="1"/>
</dbReference>
<keyword evidence="1 5" id="KW-0547">Nucleotide-binding</keyword>
<dbReference type="InterPro" id="IPR001650">
    <property type="entry name" value="Helicase_C-like"/>
</dbReference>
<comment type="catalytic activity">
    <reaction evidence="5">
        <text>ATP + H2O = ADP + phosphate + H(+)</text>
        <dbReference type="Rhea" id="RHEA:13065"/>
        <dbReference type="ChEBI" id="CHEBI:15377"/>
        <dbReference type="ChEBI" id="CHEBI:15378"/>
        <dbReference type="ChEBI" id="CHEBI:30616"/>
        <dbReference type="ChEBI" id="CHEBI:43474"/>
        <dbReference type="ChEBI" id="CHEBI:456216"/>
        <dbReference type="EC" id="3.6.4.13"/>
    </reaction>
</comment>